<evidence type="ECO:0000256" key="3">
    <source>
        <dbReference type="SAM" id="MobiDB-lite"/>
    </source>
</evidence>
<feature type="region of interest" description="Disordered" evidence="3">
    <location>
        <begin position="125"/>
        <end position="150"/>
    </location>
</feature>
<dbReference type="PANTHER" id="PTHR19375">
    <property type="entry name" value="HEAT SHOCK PROTEIN 70KDA"/>
    <property type="match status" value="1"/>
</dbReference>
<accession>A0AA88R2J5</accession>
<dbReference type="SUPFAM" id="SSF100920">
    <property type="entry name" value="Heat shock protein 70kD (HSP70), peptide-binding domain"/>
    <property type="match status" value="1"/>
</dbReference>
<dbReference type="AlphaFoldDB" id="A0AA88R2J5"/>
<organism evidence="4 5">
    <name type="scientific">Escallonia rubra</name>
    <dbReference type="NCBI Taxonomy" id="112253"/>
    <lineage>
        <taxon>Eukaryota</taxon>
        <taxon>Viridiplantae</taxon>
        <taxon>Streptophyta</taxon>
        <taxon>Embryophyta</taxon>
        <taxon>Tracheophyta</taxon>
        <taxon>Spermatophyta</taxon>
        <taxon>Magnoliopsida</taxon>
        <taxon>eudicotyledons</taxon>
        <taxon>Gunneridae</taxon>
        <taxon>Pentapetalae</taxon>
        <taxon>asterids</taxon>
        <taxon>campanulids</taxon>
        <taxon>Escalloniales</taxon>
        <taxon>Escalloniaceae</taxon>
        <taxon>Escallonia</taxon>
    </lineage>
</organism>
<dbReference type="PRINTS" id="PR00301">
    <property type="entry name" value="HEATSHOCK70"/>
</dbReference>
<comment type="caution">
    <text evidence="4">The sequence shown here is derived from an EMBL/GenBank/DDBJ whole genome shotgun (WGS) entry which is preliminary data.</text>
</comment>
<keyword evidence="2" id="KW-0067">ATP-binding</keyword>
<keyword evidence="1" id="KW-0547">Nucleotide-binding</keyword>
<evidence type="ECO:0000256" key="2">
    <source>
        <dbReference type="ARBA" id="ARBA00022840"/>
    </source>
</evidence>
<evidence type="ECO:0000313" key="4">
    <source>
        <dbReference type="EMBL" id="KAK2976854.1"/>
    </source>
</evidence>
<keyword evidence="5" id="KW-1185">Reference proteome</keyword>
<reference evidence="4" key="1">
    <citation type="submission" date="2022-12" db="EMBL/GenBank/DDBJ databases">
        <title>Draft genome assemblies for two species of Escallonia (Escalloniales).</title>
        <authorList>
            <person name="Chanderbali A."/>
            <person name="Dervinis C."/>
            <person name="Anghel I."/>
            <person name="Soltis D."/>
            <person name="Soltis P."/>
            <person name="Zapata F."/>
        </authorList>
    </citation>
    <scope>NUCLEOTIDE SEQUENCE</scope>
    <source>
        <strain evidence="4">UCBG92.1500</strain>
        <tissue evidence="4">Leaf</tissue>
    </source>
</reference>
<evidence type="ECO:0000313" key="5">
    <source>
        <dbReference type="Proteomes" id="UP001187471"/>
    </source>
</evidence>
<gene>
    <name evidence="4" type="ORF">RJ640_009305</name>
</gene>
<sequence length="150" mass="16189">MRPSSSPNGITPPATLNDGPVTPSVGETMTQISIREKSKSPPMYSSGSSENLPKFPLELTELCKSINQDEAEAYDATALAAIMDGRVHEMVLLDVTPLSFGVEVTGGIVNVLIPRNTPIPTKKEKIFSTESDNQTHVGTKQYSAETKKQK</sequence>
<dbReference type="Proteomes" id="UP001187471">
    <property type="component" value="Unassembled WGS sequence"/>
</dbReference>
<name>A0AA88R2J5_9ASTE</name>
<dbReference type="GO" id="GO:0140662">
    <property type="term" value="F:ATP-dependent protein folding chaperone"/>
    <property type="evidence" value="ECO:0007669"/>
    <property type="project" value="InterPro"/>
</dbReference>
<dbReference type="InterPro" id="IPR013126">
    <property type="entry name" value="Hsp_70_fam"/>
</dbReference>
<feature type="compositionally biased region" description="Polar residues" evidence="3">
    <location>
        <begin position="128"/>
        <end position="144"/>
    </location>
</feature>
<dbReference type="Gene3D" id="2.60.34.10">
    <property type="entry name" value="Substrate Binding Domain Of DNAk, Chain A, domain 1"/>
    <property type="match status" value="1"/>
</dbReference>
<protein>
    <submittedName>
        <fullName evidence="4">Uncharacterized protein</fullName>
    </submittedName>
</protein>
<dbReference type="EMBL" id="JAVXUO010002032">
    <property type="protein sequence ID" value="KAK2976854.1"/>
    <property type="molecule type" value="Genomic_DNA"/>
</dbReference>
<evidence type="ECO:0000256" key="1">
    <source>
        <dbReference type="ARBA" id="ARBA00022741"/>
    </source>
</evidence>
<feature type="region of interest" description="Disordered" evidence="3">
    <location>
        <begin position="1"/>
        <end position="26"/>
    </location>
</feature>
<dbReference type="InterPro" id="IPR029047">
    <property type="entry name" value="HSP70_peptide-bd_sf"/>
</dbReference>
<dbReference type="GO" id="GO:0005524">
    <property type="term" value="F:ATP binding"/>
    <property type="evidence" value="ECO:0007669"/>
    <property type="project" value="UniProtKB-KW"/>
</dbReference>
<dbReference type="Pfam" id="PF00012">
    <property type="entry name" value="HSP70"/>
    <property type="match status" value="1"/>
</dbReference>
<proteinExistence type="predicted"/>